<reference evidence="1 2" key="1">
    <citation type="journal article" date="2013" name="PLoS ONE">
        <title>Assembly-driven community genomics of a hypersaline microbial ecosystem.</title>
        <authorList>
            <person name="Podell S."/>
            <person name="Ugalde J.A."/>
            <person name="Narasingarao P."/>
            <person name="Banfield J.F."/>
            <person name="Heidelberg K.B."/>
            <person name="Allen E.E."/>
        </authorList>
    </citation>
    <scope>NUCLEOTIDE SEQUENCE [LARGE SCALE GENOMIC DNA]</scope>
    <source>
        <strain evidence="2">J07HQW2</strain>
    </source>
</reference>
<sequence>MSDKTDAGTGSLLDAVPDKTIGQIVKRAASSGLGDIQNQGRIVVERLFKRNAIFAAKIQQNNRVNIPQAEVEKLDLEPGEIVQVALTSVEDEQVNDD</sequence>
<dbReference type="AlphaFoldDB" id="U1NJD0"/>
<dbReference type="Proteomes" id="UP000030710">
    <property type="component" value="Unassembled WGS sequence"/>
</dbReference>
<evidence type="ECO:0000313" key="2">
    <source>
        <dbReference type="Proteomes" id="UP000030710"/>
    </source>
</evidence>
<dbReference type="RefSeq" id="WP_021056801.1">
    <property type="nucleotide sequence ID" value="NZ_KE356561.1"/>
</dbReference>
<gene>
    <name evidence="1" type="ORF">J07HQW2_03826</name>
</gene>
<accession>U1NJD0</accession>
<evidence type="ECO:0000313" key="1">
    <source>
        <dbReference type="EMBL" id="ERG97340.1"/>
    </source>
</evidence>
<dbReference type="EMBL" id="KE356561">
    <property type="protein sequence ID" value="ERG97340.1"/>
    <property type="molecule type" value="Genomic_DNA"/>
</dbReference>
<protein>
    <recommendedName>
        <fullName evidence="3">SpoVT-AbrB domain-containing protein</fullName>
    </recommendedName>
</protein>
<evidence type="ECO:0008006" key="3">
    <source>
        <dbReference type="Google" id="ProtNLM"/>
    </source>
</evidence>
<dbReference type="HOGENOM" id="CLU_2340107_0_0_2"/>
<name>U1NJD0_9EURY</name>
<proteinExistence type="predicted"/>
<organism evidence="1 2">
    <name type="scientific">Haloquadratum walsbyi J07HQW2</name>
    <dbReference type="NCBI Taxonomy" id="1238425"/>
    <lineage>
        <taxon>Archaea</taxon>
        <taxon>Methanobacteriati</taxon>
        <taxon>Methanobacteriota</taxon>
        <taxon>Stenosarchaea group</taxon>
        <taxon>Halobacteria</taxon>
        <taxon>Halobacteriales</taxon>
        <taxon>Haloferacaceae</taxon>
        <taxon>Haloquadratum</taxon>
    </lineage>
</organism>